<dbReference type="AlphaFoldDB" id="A0A6J7BGT4"/>
<proteinExistence type="predicted"/>
<accession>A0A6J7BGT4</accession>
<reference evidence="2" key="1">
    <citation type="submission" date="2020-05" db="EMBL/GenBank/DDBJ databases">
        <authorList>
            <person name="Chiriac C."/>
            <person name="Salcher M."/>
            <person name="Ghai R."/>
            <person name="Kavagutti S V."/>
        </authorList>
    </citation>
    <scope>NUCLEOTIDE SEQUENCE</scope>
</reference>
<protein>
    <submittedName>
        <fullName evidence="2">Unannotated protein</fullName>
    </submittedName>
</protein>
<sequence length="81" mass="8383">MSGPTSTITPAASCPITAGNGTNFRFPSMAFKSLAHNPLAATLTSSSPDFGLSKSNSRTTKVDPTPSRTAAFIFMTISSLI</sequence>
<organism evidence="2">
    <name type="scientific">freshwater metagenome</name>
    <dbReference type="NCBI Taxonomy" id="449393"/>
    <lineage>
        <taxon>unclassified sequences</taxon>
        <taxon>metagenomes</taxon>
        <taxon>ecological metagenomes</taxon>
    </lineage>
</organism>
<evidence type="ECO:0000256" key="1">
    <source>
        <dbReference type="SAM" id="MobiDB-lite"/>
    </source>
</evidence>
<feature type="region of interest" description="Disordered" evidence="1">
    <location>
        <begin position="45"/>
        <end position="64"/>
    </location>
</feature>
<evidence type="ECO:0000313" key="2">
    <source>
        <dbReference type="EMBL" id="CAB4844314.1"/>
    </source>
</evidence>
<dbReference type="EMBL" id="CAFAZY010000131">
    <property type="protein sequence ID" value="CAB4844314.1"/>
    <property type="molecule type" value="Genomic_DNA"/>
</dbReference>
<name>A0A6J7BGT4_9ZZZZ</name>
<feature type="compositionally biased region" description="Polar residues" evidence="1">
    <location>
        <begin position="45"/>
        <end position="59"/>
    </location>
</feature>
<gene>
    <name evidence="2" type="ORF">UFOPK3255_00886</name>
</gene>